<dbReference type="GO" id="GO:0005096">
    <property type="term" value="F:GTPase activator activity"/>
    <property type="evidence" value="ECO:0007669"/>
    <property type="project" value="UniProtKB-KW"/>
</dbReference>
<dbReference type="GO" id="GO:0031267">
    <property type="term" value="F:small GTPase binding"/>
    <property type="evidence" value="ECO:0007669"/>
    <property type="project" value="TreeGrafter"/>
</dbReference>
<evidence type="ECO:0000313" key="5">
    <source>
        <dbReference type="Proteomes" id="UP001153069"/>
    </source>
</evidence>
<dbReference type="InterPro" id="IPR001611">
    <property type="entry name" value="Leu-rich_rpt"/>
</dbReference>
<keyword evidence="2" id="KW-0433">Leucine-rich repeat</keyword>
<evidence type="ECO:0000313" key="4">
    <source>
        <dbReference type="EMBL" id="CAB9513089.1"/>
    </source>
</evidence>
<evidence type="ECO:0000256" key="1">
    <source>
        <dbReference type="ARBA" id="ARBA00022468"/>
    </source>
</evidence>
<dbReference type="GO" id="GO:0048471">
    <property type="term" value="C:perinuclear region of cytoplasm"/>
    <property type="evidence" value="ECO:0007669"/>
    <property type="project" value="TreeGrafter"/>
</dbReference>
<gene>
    <name evidence="4" type="ORF">SEMRO_570_G168590.1</name>
</gene>
<dbReference type="PANTHER" id="PTHR24113">
    <property type="entry name" value="RAN GTPASE-ACTIVATING PROTEIN 1"/>
    <property type="match status" value="1"/>
</dbReference>
<sequence>MASLTKSCDKIMNSQFDKPGAESVMENCISNGQRQSPMFPDLFDKALKTKRFTNRKKDLRLLMRLYRDIFLEEFSQAEVLHYPGLHWDDSHLVPVFDIIRLGFTPKLQELDIGYNSLGLEGCSALARAILSAPELRTLVLDYNKINDDFFEFDNQKLCKAIAKLQVVSLNGNRISNKAVSCLVAAMMVHNNPPNLVEIRLRMTNVDDKDLLTKVIECCPSLRQLDLFGTSLENEIRCPGAVQEN</sequence>
<dbReference type="AlphaFoldDB" id="A0A9N8E5J1"/>
<dbReference type="GO" id="GO:0005829">
    <property type="term" value="C:cytosol"/>
    <property type="evidence" value="ECO:0007669"/>
    <property type="project" value="TreeGrafter"/>
</dbReference>
<organism evidence="4 5">
    <name type="scientific">Seminavis robusta</name>
    <dbReference type="NCBI Taxonomy" id="568900"/>
    <lineage>
        <taxon>Eukaryota</taxon>
        <taxon>Sar</taxon>
        <taxon>Stramenopiles</taxon>
        <taxon>Ochrophyta</taxon>
        <taxon>Bacillariophyta</taxon>
        <taxon>Bacillariophyceae</taxon>
        <taxon>Bacillariophycidae</taxon>
        <taxon>Naviculales</taxon>
        <taxon>Naviculaceae</taxon>
        <taxon>Seminavis</taxon>
    </lineage>
</organism>
<dbReference type="Pfam" id="PF13516">
    <property type="entry name" value="LRR_6"/>
    <property type="match status" value="1"/>
</dbReference>
<dbReference type="Gene3D" id="3.80.10.10">
    <property type="entry name" value="Ribonuclease Inhibitor"/>
    <property type="match status" value="1"/>
</dbReference>
<dbReference type="GO" id="GO:0005634">
    <property type="term" value="C:nucleus"/>
    <property type="evidence" value="ECO:0007669"/>
    <property type="project" value="TreeGrafter"/>
</dbReference>
<evidence type="ECO:0000256" key="2">
    <source>
        <dbReference type="ARBA" id="ARBA00022614"/>
    </source>
</evidence>
<keyword evidence="5" id="KW-1185">Reference proteome</keyword>
<dbReference type="SUPFAM" id="SSF52047">
    <property type="entry name" value="RNI-like"/>
    <property type="match status" value="1"/>
</dbReference>
<accession>A0A9N8E5J1</accession>
<dbReference type="InterPro" id="IPR032675">
    <property type="entry name" value="LRR_dom_sf"/>
</dbReference>
<name>A0A9N8E5J1_9STRA</name>
<keyword evidence="3" id="KW-0677">Repeat</keyword>
<dbReference type="GO" id="GO:0006913">
    <property type="term" value="P:nucleocytoplasmic transport"/>
    <property type="evidence" value="ECO:0007669"/>
    <property type="project" value="TreeGrafter"/>
</dbReference>
<dbReference type="SMART" id="SM00368">
    <property type="entry name" value="LRR_RI"/>
    <property type="match status" value="2"/>
</dbReference>
<evidence type="ECO:0000256" key="3">
    <source>
        <dbReference type="ARBA" id="ARBA00022737"/>
    </source>
</evidence>
<dbReference type="Proteomes" id="UP001153069">
    <property type="component" value="Unassembled WGS sequence"/>
</dbReference>
<keyword evidence="1" id="KW-0343">GTPase activation</keyword>
<comment type="caution">
    <text evidence="4">The sequence shown here is derived from an EMBL/GenBank/DDBJ whole genome shotgun (WGS) entry which is preliminary data.</text>
</comment>
<dbReference type="EMBL" id="CAICTM010000569">
    <property type="protein sequence ID" value="CAB9513089.1"/>
    <property type="molecule type" value="Genomic_DNA"/>
</dbReference>
<dbReference type="InterPro" id="IPR027038">
    <property type="entry name" value="RanGap"/>
</dbReference>
<dbReference type="PANTHER" id="PTHR24113:SF12">
    <property type="entry name" value="RAN GTPASE-ACTIVATING PROTEIN 1"/>
    <property type="match status" value="1"/>
</dbReference>
<reference evidence="4" key="1">
    <citation type="submission" date="2020-06" db="EMBL/GenBank/DDBJ databases">
        <authorList>
            <consortium name="Plant Systems Biology data submission"/>
        </authorList>
    </citation>
    <scope>NUCLEOTIDE SEQUENCE</scope>
    <source>
        <strain evidence="4">D6</strain>
    </source>
</reference>
<proteinExistence type="predicted"/>
<protein>
    <submittedName>
        <fullName evidence="4">Leucine-rich repeat protein</fullName>
    </submittedName>
</protein>